<dbReference type="SUPFAM" id="SSF50939">
    <property type="entry name" value="Sialidases"/>
    <property type="match status" value="1"/>
</dbReference>
<reference evidence="1 2" key="1">
    <citation type="journal article" date="2016" name="Nat. Commun.">
        <title>Thousands of microbial genomes shed light on interconnected biogeochemical processes in an aquifer system.</title>
        <authorList>
            <person name="Anantharaman K."/>
            <person name="Brown C.T."/>
            <person name="Hug L.A."/>
            <person name="Sharon I."/>
            <person name="Castelle C.J."/>
            <person name="Probst A.J."/>
            <person name="Thomas B.C."/>
            <person name="Singh A."/>
            <person name="Wilkins M.J."/>
            <person name="Karaoz U."/>
            <person name="Brodie E.L."/>
            <person name="Williams K.H."/>
            <person name="Hubbard S.S."/>
            <person name="Banfield J.F."/>
        </authorList>
    </citation>
    <scope>NUCLEOTIDE SEQUENCE [LARGE SCALE GENOMIC DNA]</scope>
</reference>
<evidence type="ECO:0000313" key="2">
    <source>
        <dbReference type="Proteomes" id="UP000178943"/>
    </source>
</evidence>
<dbReference type="AlphaFoldDB" id="A0A1F5VVF7"/>
<evidence type="ECO:0008006" key="3">
    <source>
        <dbReference type="Google" id="ProtNLM"/>
    </source>
</evidence>
<protein>
    <recommendedName>
        <fullName evidence="3">Glycosyl hydrolase</fullName>
    </recommendedName>
</protein>
<dbReference type="Proteomes" id="UP000178943">
    <property type="component" value="Unassembled WGS sequence"/>
</dbReference>
<dbReference type="Gene3D" id="2.130.10.10">
    <property type="entry name" value="YVTN repeat-like/Quinoprotein amine dehydrogenase"/>
    <property type="match status" value="4"/>
</dbReference>
<gene>
    <name evidence="1" type="ORF">A2Y62_15975</name>
</gene>
<sequence length="890" mass="99520">MENSERIAKILIDSKNSSTVYVAVLGHLWDAYPERGVYKTTDNGATWQRILYVNDSTGAADIALDPQDSQIIYAAMWQFRRKPYFFTSGGPGSGFYKSTDAGKTWSKITKGLPKGNLGRIAIAVAPSNPYVVYAVIESEESGLYRSDDKGETWIKLNSSFNIIARPFYFSHLIVDPQEYKRVYKPGYNLSVSNDGGISFASPSFDEKGIHPDHHVLWINPNNPASLLLGTDGGVYASSDRGGTWRFLANLPISQFYHVSFDMEMPYNVYGGLQDNGSWMAPSESPGGIENRDWHVVGGGDGFYVHPDPKDNDIVYCEYQGGNLLRFHKATGETKEIKPFPGANEPEYRYNWNTPLVFSPTNPQKMYVGSQFLLFSTDRGESWERISPDLTTNDPEKLKQEESGGITIDNTTAENHCTIYTISESPKDETVIWAGTDDGNVQVTHDGGKTWLNVTKNITGLPSATWCSSIEASHFDTATAYAVFDGHRTGDRKVYVYKTTDYGKSWKSITTDQVKGYALVIREDIVDASLLFLGTEFGLFMTVDGGEQWAQFTGELPNVPVRDIAIHPRESDLILATHGRGIYIIDDISFLRQITPELLDKEVHIFEARPSTITIPGYKQDFPGDAEFVGSNPPEVATITYYLKKRHVFGDMKVEIYDTEGKLMTTLPGSKRRGINRVKWQMRMKPPKVAPSPQLEGRALFGPMVPEGIYSVKLLKGQETYSGSIRVIPDPKYPHSTDERILQQETVMKLYSMQEQLALLADTVTDARDKALARITLLKKKDKFGKTLQDFADKLTELHKTLVATKKGAAITGEEKLREKVVELYSAISSYGGKPTQSQLKRMEILENEIQKADVSFQEIINKELDAINKKLQGKKLDIITLKNAEPAGNE</sequence>
<comment type="caution">
    <text evidence="1">The sequence shown here is derived from an EMBL/GenBank/DDBJ whole genome shotgun (WGS) entry which is preliminary data.</text>
</comment>
<organism evidence="1 2">
    <name type="scientific">Candidatus Fischerbacteria bacterium RBG_13_37_8</name>
    <dbReference type="NCBI Taxonomy" id="1817863"/>
    <lineage>
        <taxon>Bacteria</taxon>
        <taxon>Candidatus Fischeribacteriota</taxon>
    </lineage>
</organism>
<accession>A0A1F5VVF7</accession>
<dbReference type="CDD" id="cd15482">
    <property type="entry name" value="Sialidase_non-viral"/>
    <property type="match status" value="1"/>
</dbReference>
<proteinExistence type="predicted"/>
<dbReference type="InterPro" id="IPR015943">
    <property type="entry name" value="WD40/YVTN_repeat-like_dom_sf"/>
</dbReference>
<dbReference type="SUPFAM" id="SSF110296">
    <property type="entry name" value="Oligoxyloglucan reducing end-specific cellobiohydrolase"/>
    <property type="match status" value="1"/>
</dbReference>
<name>A0A1F5VVF7_9BACT</name>
<dbReference type="GO" id="GO:0010411">
    <property type="term" value="P:xyloglucan metabolic process"/>
    <property type="evidence" value="ECO:0007669"/>
    <property type="project" value="TreeGrafter"/>
</dbReference>
<evidence type="ECO:0000313" key="1">
    <source>
        <dbReference type="EMBL" id="OGF67323.1"/>
    </source>
</evidence>
<dbReference type="PANTHER" id="PTHR43739:SF5">
    <property type="entry name" value="EXO-ALPHA-SIALIDASE"/>
    <property type="match status" value="1"/>
</dbReference>
<dbReference type="InterPro" id="IPR052025">
    <property type="entry name" value="Xyloglucanase_GH74"/>
</dbReference>
<dbReference type="PANTHER" id="PTHR43739">
    <property type="entry name" value="XYLOGLUCANASE (EUROFUNG)"/>
    <property type="match status" value="1"/>
</dbReference>
<dbReference type="STRING" id="1817863.A2Y62_15975"/>
<dbReference type="InterPro" id="IPR036278">
    <property type="entry name" value="Sialidase_sf"/>
</dbReference>
<dbReference type="EMBL" id="MFGW01000062">
    <property type="protein sequence ID" value="OGF67323.1"/>
    <property type="molecule type" value="Genomic_DNA"/>
</dbReference>